<evidence type="ECO:0000313" key="2">
    <source>
        <dbReference type="EMBL" id="PTQ76390.1"/>
    </source>
</evidence>
<evidence type="ECO:0000313" key="3">
    <source>
        <dbReference type="Proteomes" id="UP000244128"/>
    </source>
</evidence>
<sequence length="99" mass="11222">MSSSSNYELIITDPAREDLSTIAVYTFTKWGEEQTAKYTEELYKTISSITTQILENPAVVCQKLSKAENQGGMSYFIVLSINQFLLYVFCTKAWIMDGI</sequence>
<proteinExistence type="predicted"/>
<dbReference type="Gene3D" id="3.30.2310.20">
    <property type="entry name" value="RelE-like"/>
    <property type="match status" value="1"/>
</dbReference>
<organism evidence="2 3">
    <name type="scientific">Nitrosomonas oligotropha</name>
    <dbReference type="NCBI Taxonomy" id="42354"/>
    <lineage>
        <taxon>Bacteria</taxon>
        <taxon>Pseudomonadati</taxon>
        <taxon>Pseudomonadota</taxon>
        <taxon>Betaproteobacteria</taxon>
        <taxon>Nitrosomonadales</taxon>
        <taxon>Nitrosomonadaceae</taxon>
        <taxon>Nitrosomonas</taxon>
    </lineage>
</organism>
<name>A0A2T5HXT3_9PROT</name>
<accession>A0A2T5HXT3</accession>
<keyword evidence="1" id="KW-1133">Transmembrane helix</keyword>
<dbReference type="Proteomes" id="UP000244128">
    <property type="component" value="Unassembled WGS sequence"/>
</dbReference>
<keyword evidence="1" id="KW-0812">Transmembrane</keyword>
<protein>
    <submittedName>
        <fullName evidence="2">Uncharacterized protein</fullName>
    </submittedName>
</protein>
<keyword evidence="1" id="KW-0472">Membrane</keyword>
<comment type="caution">
    <text evidence="2">The sequence shown here is derived from an EMBL/GenBank/DDBJ whole genome shotgun (WGS) entry which is preliminary data.</text>
</comment>
<dbReference type="AlphaFoldDB" id="A0A2T5HXT3"/>
<evidence type="ECO:0000256" key="1">
    <source>
        <dbReference type="SAM" id="Phobius"/>
    </source>
</evidence>
<dbReference type="InterPro" id="IPR035093">
    <property type="entry name" value="RelE/ParE_toxin_dom_sf"/>
</dbReference>
<reference evidence="2 3" key="1">
    <citation type="submission" date="2018-04" db="EMBL/GenBank/DDBJ databases">
        <title>Active sludge and wastewater microbial communities from Klosterneuburg, Austria.</title>
        <authorList>
            <person name="Wagner M."/>
        </authorList>
    </citation>
    <scope>NUCLEOTIDE SEQUENCE [LARGE SCALE GENOMIC DNA]</scope>
    <source>
        <strain evidence="2 3">Nm49</strain>
    </source>
</reference>
<feature type="transmembrane region" description="Helical" evidence="1">
    <location>
        <begin position="73"/>
        <end position="95"/>
    </location>
</feature>
<gene>
    <name evidence="2" type="ORF">C8R26_11846</name>
</gene>
<dbReference type="EMBL" id="QAOI01000018">
    <property type="protein sequence ID" value="PTQ76390.1"/>
    <property type="molecule type" value="Genomic_DNA"/>
</dbReference>